<keyword evidence="3" id="KW-1185">Reference proteome</keyword>
<dbReference type="RefSeq" id="WP_145905551.1">
    <property type="nucleotide sequence ID" value="NZ_BAAAMZ010000015.1"/>
</dbReference>
<proteinExistence type="predicted"/>
<name>A0A561UIT6_9ACTN</name>
<dbReference type="Proteomes" id="UP000317940">
    <property type="component" value="Unassembled WGS sequence"/>
</dbReference>
<dbReference type="InterPro" id="IPR000073">
    <property type="entry name" value="AB_hydrolase_1"/>
</dbReference>
<evidence type="ECO:0000259" key="1">
    <source>
        <dbReference type="Pfam" id="PF12697"/>
    </source>
</evidence>
<evidence type="ECO:0000313" key="2">
    <source>
        <dbReference type="EMBL" id="TWF99254.1"/>
    </source>
</evidence>
<evidence type="ECO:0000313" key="3">
    <source>
        <dbReference type="Proteomes" id="UP000317940"/>
    </source>
</evidence>
<accession>A0A561UIT6</accession>
<dbReference type="Gene3D" id="3.40.50.1820">
    <property type="entry name" value="alpha/beta hydrolase"/>
    <property type="match status" value="1"/>
</dbReference>
<dbReference type="Pfam" id="PF12697">
    <property type="entry name" value="Abhydrolase_6"/>
    <property type="match status" value="1"/>
</dbReference>
<dbReference type="AlphaFoldDB" id="A0A561UIT6"/>
<dbReference type="EMBL" id="VIWT01000001">
    <property type="protein sequence ID" value="TWF99254.1"/>
    <property type="molecule type" value="Genomic_DNA"/>
</dbReference>
<reference evidence="2 3" key="1">
    <citation type="submission" date="2019-06" db="EMBL/GenBank/DDBJ databases">
        <title>Sequencing the genomes of 1000 actinobacteria strains.</title>
        <authorList>
            <person name="Klenk H.-P."/>
        </authorList>
    </citation>
    <scope>NUCLEOTIDE SEQUENCE [LARGE SCALE GENOMIC DNA]</scope>
    <source>
        <strain evidence="2 3">DSM 44826</strain>
    </source>
</reference>
<gene>
    <name evidence="2" type="ORF">FHX73_113097</name>
</gene>
<feature type="domain" description="AB hydrolase-1" evidence="1">
    <location>
        <begin position="75"/>
        <end position="270"/>
    </location>
</feature>
<dbReference type="InterPro" id="IPR029058">
    <property type="entry name" value="AB_hydrolase_fold"/>
</dbReference>
<dbReference type="PANTHER" id="PTHR43798:SF33">
    <property type="entry name" value="HYDROLASE, PUTATIVE (AFU_ORTHOLOGUE AFUA_2G14860)-RELATED"/>
    <property type="match status" value="1"/>
</dbReference>
<organism evidence="2 3">
    <name type="scientific">Kitasatospora viridis</name>
    <dbReference type="NCBI Taxonomy" id="281105"/>
    <lineage>
        <taxon>Bacteria</taxon>
        <taxon>Bacillati</taxon>
        <taxon>Actinomycetota</taxon>
        <taxon>Actinomycetes</taxon>
        <taxon>Kitasatosporales</taxon>
        <taxon>Streptomycetaceae</taxon>
        <taxon>Kitasatospora</taxon>
    </lineage>
</organism>
<dbReference type="GO" id="GO:0003824">
    <property type="term" value="F:catalytic activity"/>
    <property type="evidence" value="ECO:0007669"/>
    <property type="project" value="UniProtKB-ARBA"/>
</dbReference>
<dbReference type="GO" id="GO:0016020">
    <property type="term" value="C:membrane"/>
    <property type="evidence" value="ECO:0007669"/>
    <property type="project" value="TreeGrafter"/>
</dbReference>
<sequence length="288" mass="31847">MDLSVRLTSAALNAGSVLSTKLAGKVSFYLFCRPLARSKVRGTEREVHERAVTETLTVNGKQVVAYRWGDGSRPVLLLHGWRSRASRYAPLVQRLQELGCTAVSFDAPAHGDSQGDTVTILEYRELIAQLQEKYGTFESVVAHSFGVLCSFLALREPLRAGRLVAIAGMSDFQFLRDEFADQTKLNARLRADLQRRIETELFPHQADPWVDFDAKQHTGQIDLPILVIHDEDDDTVPVAQAHRLKAAYGDQLELVVTKGLGHRKIMTDPAVLDSAIGFLVPESVGEVG</sequence>
<dbReference type="OrthoDB" id="9785847at2"/>
<dbReference type="InterPro" id="IPR050266">
    <property type="entry name" value="AB_hydrolase_sf"/>
</dbReference>
<protein>
    <submittedName>
        <fullName evidence="2">Pimeloyl-ACP methyl ester carboxylesterase</fullName>
    </submittedName>
</protein>
<dbReference type="PANTHER" id="PTHR43798">
    <property type="entry name" value="MONOACYLGLYCEROL LIPASE"/>
    <property type="match status" value="1"/>
</dbReference>
<dbReference type="SUPFAM" id="SSF53474">
    <property type="entry name" value="alpha/beta-Hydrolases"/>
    <property type="match status" value="1"/>
</dbReference>
<comment type="caution">
    <text evidence="2">The sequence shown here is derived from an EMBL/GenBank/DDBJ whole genome shotgun (WGS) entry which is preliminary data.</text>
</comment>